<sequence>MARNQEKAQALLNKYNSFREKMKNSKVQKDSILETKKKFLYQSQKIKNKYLKNLTKELLDLYGKNQITNRAQKLQNIQEYILRKNKIEKFSRSFGESYFQPKNYFNLWNDNRKKLFYRYSTLLTNSSFLFNKKIFSLNLLKVLGSVIEIQKSGRLFNYLWRY</sequence>
<feature type="coiled-coil region" evidence="1">
    <location>
        <begin position="1"/>
        <end position="28"/>
    </location>
</feature>
<keyword evidence="1" id="KW-0175">Coiled coil</keyword>
<dbReference type="EMBL" id="AB996604">
    <property type="protein sequence ID" value="BAS01989.1"/>
    <property type="molecule type" value="Genomic_DNA"/>
</dbReference>
<accession>A0A0H5BR31</accession>
<evidence type="ECO:0000313" key="2">
    <source>
        <dbReference type="EMBL" id="BAS01989.1"/>
    </source>
</evidence>
<keyword evidence="2" id="KW-0542">Nucleomorph</keyword>
<geneLocation type="nucleomorph" evidence="2"/>
<organism evidence="2">
    <name type="scientific">Amorphochlora amoebiformis</name>
    <dbReference type="NCBI Taxonomy" id="1561963"/>
    <lineage>
        <taxon>Eukaryota</taxon>
        <taxon>Sar</taxon>
        <taxon>Rhizaria</taxon>
        <taxon>Cercozoa</taxon>
        <taxon>Chlorarachniophyceae</taxon>
        <taxon>Amorphochlora</taxon>
    </lineage>
</organism>
<evidence type="ECO:0000256" key="1">
    <source>
        <dbReference type="SAM" id="Coils"/>
    </source>
</evidence>
<name>A0A0H5BR31_9EUKA</name>
<reference evidence="2" key="1">
    <citation type="journal article" date="2015" name="Genome Biol. Evol.">
        <title>Nucleomorph Genome Sequences of Two Chlorarachniophytes, Amorphochlora amoebiformis and Lotharella vacuolata.</title>
        <authorList>
            <person name="Suzuki S."/>
            <person name="Shirato S."/>
            <person name="Hirakawa Y."/>
            <person name="Ishida K."/>
        </authorList>
    </citation>
    <scope>NUCLEOTIDE SEQUENCE</scope>
    <source>
        <strain evidence="2">CCMP2058</strain>
    </source>
</reference>
<protein>
    <submittedName>
        <fullName evidence="2">Uncharacterized protein</fullName>
    </submittedName>
</protein>
<dbReference type="AlphaFoldDB" id="A0A0H5BR31"/>
<proteinExistence type="predicted"/>